<dbReference type="Proteomes" id="UP000006039">
    <property type="component" value="Unassembled WGS sequence"/>
</dbReference>
<dbReference type="SUPFAM" id="SSF53649">
    <property type="entry name" value="Alkaline phosphatase-like"/>
    <property type="match status" value="1"/>
</dbReference>
<dbReference type="VEuPathDB" id="FungiDB:GGTG_01430"/>
<evidence type="ECO:0000259" key="4">
    <source>
        <dbReference type="Pfam" id="PF00884"/>
    </source>
</evidence>
<accession>J3NJJ9</accession>
<keyword evidence="3" id="KW-0732">Signal</keyword>
<dbReference type="CDD" id="cd16147">
    <property type="entry name" value="G6S"/>
    <property type="match status" value="1"/>
</dbReference>
<dbReference type="Pfam" id="PF00884">
    <property type="entry name" value="Sulfatase"/>
    <property type="match status" value="1"/>
</dbReference>
<feature type="signal peptide" evidence="3">
    <location>
        <begin position="1"/>
        <end position="26"/>
    </location>
</feature>
<comment type="similarity">
    <text evidence="1">Belongs to the sulfatase family.</text>
</comment>
<dbReference type="eggNOG" id="KOG3731">
    <property type="taxonomic scope" value="Eukaryota"/>
</dbReference>
<dbReference type="OrthoDB" id="96314at2759"/>
<reference evidence="6" key="5">
    <citation type="submission" date="2018-04" db="UniProtKB">
        <authorList>
            <consortium name="EnsemblFungi"/>
        </authorList>
    </citation>
    <scope>IDENTIFICATION</scope>
    <source>
        <strain evidence="6">R3-111a-1</strain>
    </source>
</reference>
<dbReference type="GO" id="GO:0008449">
    <property type="term" value="F:N-acetylglucosamine-6-sulfatase activity"/>
    <property type="evidence" value="ECO:0007669"/>
    <property type="project" value="TreeGrafter"/>
</dbReference>
<sequence>MPFQRSSLSSLAQWVAVALGLQHAAAVSASGRPNIVVIMSDDQDVRLGSMKFMGAVQRELAAKGSTFANHHTTSAQCCPSRVALLRGQAAHNTNVTNVFAPGGNYEKFALSGEMNDYLPHWLNKAGYRTEYLGKFLNGVNILNWVSQPRGWNHVDVFLEPYQTTPNSVVMSENGNTPIWFKGFHQTDIIRAKALDRLDKLTATEQDQPFFLFLSPTAPHVDDETATTVPCQRHEGLFLNATVPRTPSFNPPDAVQRNKVSWLRDLEPMPDADVAWADAEYRRRAQALMGIDEMVADVVAKLEEKGVIDNTYIIYTSDNGYHLGQHRMAVGKTTPFAEDTNLPFVVRGPGVPAGARSTLVGSHLDLAPTFLDIAGVSPQEMPVFLDGRSLLPQWKDPQMKHPGAGEGGNAEVLNVEYWGTASIGTPNGRFASPKNTYKTVRIAGDGFGYLYSHWCETSDVELYNTTDDPHEITNLALNPTPETKRLMSRLNALLLATKSCAENTCRNPWQTVVANTAAAGSVASLKQALDPRLDDLFASFPQVTVARCLPVQLAANEAPFWPPLAQEGLGLAHRNYTPSLGPSYKFTPLVANDKPEGTAEQRHATLADMLGQARPLTKEELDPLQPRGMRNL</sequence>
<evidence type="ECO:0000313" key="6">
    <source>
        <dbReference type="EnsemblFungi" id="EJT81451"/>
    </source>
</evidence>
<evidence type="ECO:0000313" key="5">
    <source>
        <dbReference type="EMBL" id="EJT81451.1"/>
    </source>
</evidence>
<dbReference type="RefSeq" id="XP_009217460.1">
    <property type="nucleotide sequence ID" value="XM_009219196.1"/>
</dbReference>
<name>J3NJJ9_GAET3</name>
<dbReference type="EnsemblFungi" id="EJT81451">
    <property type="protein sequence ID" value="EJT81451"/>
    <property type="gene ID" value="GGTG_01430"/>
</dbReference>
<gene>
    <name evidence="6" type="primary">20341888</name>
    <name evidence="5" type="ORF">GGTG_01430</name>
</gene>
<dbReference type="PANTHER" id="PTHR43108">
    <property type="entry name" value="N-ACETYLGLUCOSAMINE-6-SULFATASE FAMILY MEMBER"/>
    <property type="match status" value="1"/>
</dbReference>
<dbReference type="GO" id="GO:0005539">
    <property type="term" value="F:glycosaminoglycan binding"/>
    <property type="evidence" value="ECO:0007669"/>
    <property type="project" value="TreeGrafter"/>
</dbReference>
<evidence type="ECO:0000256" key="1">
    <source>
        <dbReference type="ARBA" id="ARBA00008779"/>
    </source>
</evidence>
<dbReference type="STRING" id="644352.J3NJJ9"/>
<feature type="domain" description="Sulfatase N-terminal" evidence="4">
    <location>
        <begin position="33"/>
        <end position="375"/>
    </location>
</feature>
<feature type="region of interest" description="Disordered" evidence="2">
    <location>
        <begin position="611"/>
        <end position="631"/>
    </location>
</feature>
<keyword evidence="7" id="KW-1185">Reference proteome</keyword>
<protein>
    <recommendedName>
        <fullName evidence="4">Sulfatase N-terminal domain-containing protein</fullName>
    </recommendedName>
</protein>
<reference evidence="6" key="4">
    <citation type="journal article" date="2015" name="G3 (Bethesda)">
        <title>Genome sequences of three phytopathogenic species of the Magnaporthaceae family of fungi.</title>
        <authorList>
            <person name="Okagaki L.H."/>
            <person name="Nunes C.C."/>
            <person name="Sailsbery J."/>
            <person name="Clay B."/>
            <person name="Brown D."/>
            <person name="John T."/>
            <person name="Oh Y."/>
            <person name="Young N."/>
            <person name="Fitzgerald M."/>
            <person name="Haas B.J."/>
            <person name="Zeng Q."/>
            <person name="Young S."/>
            <person name="Adiconis X."/>
            <person name="Fan L."/>
            <person name="Levin J.Z."/>
            <person name="Mitchell T.K."/>
            <person name="Okubara P.A."/>
            <person name="Farman M.L."/>
            <person name="Kohn L.M."/>
            <person name="Birren B."/>
            <person name="Ma L.-J."/>
            <person name="Dean R.A."/>
        </authorList>
    </citation>
    <scope>NUCLEOTIDE SEQUENCE</scope>
    <source>
        <strain evidence="6">R3-111a-1</strain>
    </source>
</reference>
<dbReference type="AlphaFoldDB" id="J3NJJ9"/>
<dbReference type="Gene3D" id="3.40.720.10">
    <property type="entry name" value="Alkaline Phosphatase, subunit A"/>
    <property type="match status" value="1"/>
</dbReference>
<reference evidence="7" key="1">
    <citation type="submission" date="2010-07" db="EMBL/GenBank/DDBJ databases">
        <title>The genome sequence of Gaeumannomyces graminis var. tritici strain R3-111a-1.</title>
        <authorList>
            <consortium name="The Broad Institute Genome Sequencing Platform"/>
            <person name="Ma L.-J."/>
            <person name="Dead R."/>
            <person name="Young S."/>
            <person name="Zeng Q."/>
            <person name="Koehrsen M."/>
            <person name="Alvarado L."/>
            <person name="Berlin A."/>
            <person name="Chapman S.B."/>
            <person name="Chen Z."/>
            <person name="Freedman E."/>
            <person name="Gellesch M."/>
            <person name="Goldberg J."/>
            <person name="Griggs A."/>
            <person name="Gujja S."/>
            <person name="Heilman E.R."/>
            <person name="Heiman D."/>
            <person name="Hepburn T."/>
            <person name="Howarth C."/>
            <person name="Jen D."/>
            <person name="Larson L."/>
            <person name="Mehta T."/>
            <person name="Neiman D."/>
            <person name="Pearson M."/>
            <person name="Roberts A."/>
            <person name="Saif S."/>
            <person name="Shea T."/>
            <person name="Shenoy N."/>
            <person name="Sisk P."/>
            <person name="Stolte C."/>
            <person name="Sykes S."/>
            <person name="Walk T."/>
            <person name="White J."/>
            <person name="Yandava C."/>
            <person name="Haas B."/>
            <person name="Nusbaum C."/>
            <person name="Birren B."/>
        </authorList>
    </citation>
    <scope>NUCLEOTIDE SEQUENCE [LARGE SCALE GENOMIC DNA]</scope>
    <source>
        <strain evidence="7">R3-111a-1</strain>
    </source>
</reference>
<reference evidence="5" key="3">
    <citation type="submission" date="2010-09" db="EMBL/GenBank/DDBJ databases">
        <title>Annotation of Gaeumannomyces graminis var. tritici R3-111a-1.</title>
        <authorList>
            <consortium name="The Broad Institute Genome Sequencing Platform"/>
            <person name="Ma L.-J."/>
            <person name="Dead R."/>
            <person name="Young S.K."/>
            <person name="Zeng Q."/>
            <person name="Gargeya S."/>
            <person name="Fitzgerald M."/>
            <person name="Haas B."/>
            <person name="Abouelleil A."/>
            <person name="Alvarado L."/>
            <person name="Arachchi H.M."/>
            <person name="Berlin A."/>
            <person name="Brown A."/>
            <person name="Chapman S.B."/>
            <person name="Chen Z."/>
            <person name="Dunbar C."/>
            <person name="Freedman E."/>
            <person name="Gearin G."/>
            <person name="Gellesch M."/>
            <person name="Goldberg J."/>
            <person name="Griggs A."/>
            <person name="Gujja S."/>
            <person name="Heiman D."/>
            <person name="Howarth C."/>
            <person name="Larson L."/>
            <person name="Lui A."/>
            <person name="MacDonald P.J.P."/>
            <person name="Mehta T."/>
            <person name="Montmayeur A."/>
            <person name="Murphy C."/>
            <person name="Neiman D."/>
            <person name="Pearson M."/>
            <person name="Priest M."/>
            <person name="Roberts A."/>
            <person name="Saif S."/>
            <person name="Shea T."/>
            <person name="Shenoy N."/>
            <person name="Sisk P."/>
            <person name="Stolte C."/>
            <person name="Sykes S."/>
            <person name="Yandava C."/>
            <person name="Wortman J."/>
            <person name="Nusbaum C."/>
            <person name="Birren B."/>
        </authorList>
    </citation>
    <scope>NUCLEOTIDE SEQUENCE</scope>
    <source>
        <strain evidence="5">R3-111a-1</strain>
    </source>
</reference>
<dbReference type="InterPro" id="IPR017850">
    <property type="entry name" value="Alkaline_phosphatase_core_sf"/>
</dbReference>
<dbReference type="EMBL" id="GL385395">
    <property type="protein sequence ID" value="EJT81451.1"/>
    <property type="molecule type" value="Genomic_DNA"/>
</dbReference>
<dbReference type="InterPro" id="IPR000917">
    <property type="entry name" value="Sulfatase_N"/>
</dbReference>
<organism evidence="5">
    <name type="scientific">Gaeumannomyces tritici (strain R3-111a-1)</name>
    <name type="common">Wheat and barley take-all root rot fungus</name>
    <name type="synonym">Gaeumannomyces graminis var. tritici</name>
    <dbReference type="NCBI Taxonomy" id="644352"/>
    <lineage>
        <taxon>Eukaryota</taxon>
        <taxon>Fungi</taxon>
        <taxon>Dikarya</taxon>
        <taxon>Ascomycota</taxon>
        <taxon>Pezizomycotina</taxon>
        <taxon>Sordariomycetes</taxon>
        <taxon>Sordariomycetidae</taxon>
        <taxon>Magnaporthales</taxon>
        <taxon>Magnaporthaceae</taxon>
        <taxon>Gaeumannomyces</taxon>
    </lineage>
</organism>
<dbReference type="GeneID" id="20341888"/>
<proteinExistence type="inferred from homology"/>
<evidence type="ECO:0000256" key="2">
    <source>
        <dbReference type="SAM" id="MobiDB-lite"/>
    </source>
</evidence>
<evidence type="ECO:0000256" key="3">
    <source>
        <dbReference type="SAM" id="SignalP"/>
    </source>
</evidence>
<dbReference type="PANTHER" id="PTHR43108:SF8">
    <property type="entry name" value="SD21168P"/>
    <property type="match status" value="1"/>
</dbReference>
<dbReference type="HOGENOM" id="CLU_006332_4_0_1"/>
<reference evidence="5" key="2">
    <citation type="submission" date="2010-07" db="EMBL/GenBank/DDBJ databases">
        <authorList>
            <consortium name="The Broad Institute Genome Sequencing Platform"/>
            <consortium name="Broad Institute Genome Sequencing Center for Infectious Disease"/>
            <person name="Ma L.-J."/>
            <person name="Dead R."/>
            <person name="Young S."/>
            <person name="Zeng Q."/>
            <person name="Koehrsen M."/>
            <person name="Alvarado L."/>
            <person name="Berlin A."/>
            <person name="Chapman S.B."/>
            <person name="Chen Z."/>
            <person name="Freedman E."/>
            <person name="Gellesch M."/>
            <person name="Goldberg J."/>
            <person name="Griggs A."/>
            <person name="Gujja S."/>
            <person name="Heilman E.R."/>
            <person name="Heiman D."/>
            <person name="Hepburn T."/>
            <person name="Howarth C."/>
            <person name="Jen D."/>
            <person name="Larson L."/>
            <person name="Mehta T."/>
            <person name="Neiman D."/>
            <person name="Pearson M."/>
            <person name="Roberts A."/>
            <person name="Saif S."/>
            <person name="Shea T."/>
            <person name="Shenoy N."/>
            <person name="Sisk P."/>
            <person name="Stolte C."/>
            <person name="Sykes S."/>
            <person name="Walk T."/>
            <person name="White J."/>
            <person name="Yandava C."/>
            <person name="Haas B."/>
            <person name="Nusbaum C."/>
            <person name="Birren B."/>
        </authorList>
    </citation>
    <scope>NUCLEOTIDE SEQUENCE</scope>
    <source>
        <strain evidence="5">R3-111a-1</strain>
    </source>
</reference>
<feature type="chain" id="PRO_5015094131" description="Sulfatase N-terminal domain-containing protein" evidence="3">
    <location>
        <begin position="27"/>
        <end position="631"/>
    </location>
</feature>
<evidence type="ECO:0000313" key="7">
    <source>
        <dbReference type="Proteomes" id="UP000006039"/>
    </source>
</evidence>